<evidence type="ECO:0000313" key="2">
    <source>
        <dbReference type="EMBL" id="WDE99309.1"/>
    </source>
</evidence>
<keyword evidence="3" id="KW-1185">Reference proteome</keyword>
<keyword evidence="1" id="KW-1133">Transmembrane helix</keyword>
<protein>
    <submittedName>
        <fullName evidence="2">Uncharacterized protein</fullName>
    </submittedName>
</protein>
<dbReference type="RefSeq" id="WP_274154167.1">
    <property type="nucleotide sequence ID" value="NZ_CP117812.1"/>
</dbReference>
<gene>
    <name evidence="2" type="ORF">PQO03_15845</name>
</gene>
<name>A0ABY7W2V8_9BACT</name>
<feature type="transmembrane region" description="Helical" evidence="1">
    <location>
        <begin position="6"/>
        <end position="22"/>
    </location>
</feature>
<keyword evidence="1" id="KW-0812">Transmembrane</keyword>
<dbReference type="EMBL" id="CP117812">
    <property type="protein sequence ID" value="WDE99309.1"/>
    <property type="molecule type" value="Genomic_DNA"/>
</dbReference>
<sequence length="127" mass="15057">MKSKRYLVYVGIFGFILLYQYARPLWLPLKLKLYGQKSSQEVCLDLEVQVLPFWEAIFTHKKLSLKDLEIYLIAIKDKEALEVLEVLEVWALQEGRKVVTTQVSIKLHSLFDKNTLNRRVFLCFFCR</sequence>
<reference evidence="2 3" key="1">
    <citation type="submission" date="2023-02" db="EMBL/GenBank/DDBJ databases">
        <title>Genome sequence of Lentisphaera profundi SAORIC-696.</title>
        <authorList>
            <person name="Kim e."/>
            <person name="Cho J.-C."/>
            <person name="Choi A."/>
            <person name="Kang I."/>
        </authorList>
    </citation>
    <scope>NUCLEOTIDE SEQUENCE [LARGE SCALE GENOMIC DNA]</scope>
    <source>
        <strain evidence="2 3">SAORIC-696</strain>
    </source>
</reference>
<accession>A0ABY7W2V8</accession>
<dbReference type="Proteomes" id="UP001214250">
    <property type="component" value="Chromosome 2"/>
</dbReference>
<keyword evidence="1" id="KW-0472">Membrane</keyword>
<evidence type="ECO:0000256" key="1">
    <source>
        <dbReference type="SAM" id="Phobius"/>
    </source>
</evidence>
<evidence type="ECO:0000313" key="3">
    <source>
        <dbReference type="Proteomes" id="UP001214250"/>
    </source>
</evidence>
<proteinExistence type="predicted"/>
<organism evidence="2 3">
    <name type="scientific">Lentisphaera profundi</name>
    <dbReference type="NCBI Taxonomy" id="1658616"/>
    <lineage>
        <taxon>Bacteria</taxon>
        <taxon>Pseudomonadati</taxon>
        <taxon>Lentisphaerota</taxon>
        <taxon>Lentisphaeria</taxon>
        <taxon>Lentisphaerales</taxon>
        <taxon>Lentisphaeraceae</taxon>
        <taxon>Lentisphaera</taxon>
    </lineage>
</organism>